<name>A0ACC1K8Y6_9FUNG</name>
<evidence type="ECO:0000313" key="1">
    <source>
        <dbReference type="EMBL" id="KAJ2775849.1"/>
    </source>
</evidence>
<gene>
    <name evidence="1" type="ORF">IWQ57_000006</name>
</gene>
<dbReference type="EMBL" id="JANBUJ010000001">
    <property type="protein sequence ID" value="KAJ2775849.1"/>
    <property type="molecule type" value="Genomic_DNA"/>
</dbReference>
<reference evidence="1" key="1">
    <citation type="submission" date="2022-07" db="EMBL/GenBank/DDBJ databases">
        <title>Phylogenomic reconstructions and comparative analyses of Kickxellomycotina fungi.</title>
        <authorList>
            <person name="Reynolds N.K."/>
            <person name="Stajich J.E."/>
            <person name="Barry K."/>
            <person name="Grigoriev I.V."/>
            <person name="Crous P."/>
            <person name="Smith M.E."/>
        </authorList>
    </citation>
    <scope>NUCLEOTIDE SEQUENCE</scope>
    <source>
        <strain evidence="1">CBS 109366</strain>
    </source>
</reference>
<protein>
    <submittedName>
        <fullName evidence="1">Uncharacterized protein</fullName>
    </submittedName>
</protein>
<accession>A0ACC1K8Y6</accession>
<proteinExistence type="predicted"/>
<keyword evidence="2" id="KW-1185">Reference proteome</keyword>
<comment type="caution">
    <text evidence="1">The sequence shown here is derived from an EMBL/GenBank/DDBJ whole genome shotgun (WGS) entry which is preliminary data.</text>
</comment>
<sequence>MLLARSAAAWRAGPRGSVHGRLLGSLRQALRPGPLMRHARCGTPRAATAPAPRGQQWRGARWEQHTKADYGSRRGNTHRNDPPPPPQWSVSPEGVVIAIIGINGVVYLMWQSGITRAKSLNDLGLYTWMRDNFTTSWANLEAGRVWTLLTAGFSHMNMVHMGVNMLVLYSFGTDIARLLGVRRFALFYLAAAACGNVFSSVANGYILPRVSGNPSLRGQAALGASTSVVAISTLFACLYPNAQLLVFFVIPAPAWLVAVGLVGWDMYRVVSMQQSKVDGAGHLGGAVAGLGYYWFRLRPLLRRMR</sequence>
<dbReference type="Proteomes" id="UP001140234">
    <property type="component" value="Unassembled WGS sequence"/>
</dbReference>
<organism evidence="1 2">
    <name type="scientific">Coemansia nantahalensis</name>
    <dbReference type="NCBI Taxonomy" id="2789366"/>
    <lineage>
        <taxon>Eukaryota</taxon>
        <taxon>Fungi</taxon>
        <taxon>Fungi incertae sedis</taxon>
        <taxon>Zoopagomycota</taxon>
        <taxon>Kickxellomycotina</taxon>
        <taxon>Kickxellomycetes</taxon>
        <taxon>Kickxellales</taxon>
        <taxon>Kickxellaceae</taxon>
        <taxon>Coemansia</taxon>
    </lineage>
</organism>
<evidence type="ECO:0000313" key="2">
    <source>
        <dbReference type="Proteomes" id="UP001140234"/>
    </source>
</evidence>